<dbReference type="EMBL" id="BMHH01000023">
    <property type="protein sequence ID" value="GGB07882.1"/>
    <property type="molecule type" value="Genomic_DNA"/>
</dbReference>
<sequence>MAKGFPQTRFILVSKWLDNAIVPRQFPAMKNSFILLALLLAVFFAPSVGFAASSPFVEAAGGKVRLLIDVPEKPEKSLRGAIQIDLADGWKTYWRDPGDAGVPPQFDLSASSNIAGSEIAFPAPQRFPDGTTGYKHSVLLPVSFELDKADAPTRLKGHVFLGLCETICIPMQAEFDLPVKPGDKDALAHTLVTAAFDRLPLPASPEFGILQATRKDGKAIFDVRLPDQDGPAELYITSETLGFAAPKLQGERFSSEILSASDKWAKPAKVEYTLVQGDKAVSGIVELP</sequence>
<evidence type="ECO:0000313" key="2">
    <source>
        <dbReference type="EMBL" id="GGB07882.1"/>
    </source>
</evidence>
<name>A0A916SNM3_9HYPH</name>
<protein>
    <recommendedName>
        <fullName evidence="1">Thiol:disulfide interchange protein DsbD N-terminal domain-containing protein</fullName>
    </recommendedName>
</protein>
<feature type="domain" description="Thiol:disulfide interchange protein DsbD N-terminal" evidence="1">
    <location>
        <begin position="76"/>
        <end position="177"/>
    </location>
</feature>
<organism evidence="2 3">
    <name type="scientific">Brucella endophytica</name>
    <dbReference type="NCBI Taxonomy" id="1963359"/>
    <lineage>
        <taxon>Bacteria</taxon>
        <taxon>Pseudomonadati</taxon>
        <taxon>Pseudomonadota</taxon>
        <taxon>Alphaproteobacteria</taxon>
        <taxon>Hyphomicrobiales</taxon>
        <taxon>Brucellaceae</taxon>
        <taxon>Brucella/Ochrobactrum group</taxon>
        <taxon>Brucella</taxon>
    </lineage>
</organism>
<accession>A0A916SNM3</accession>
<dbReference type="Pfam" id="PF11412">
    <property type="entry name" value="DsbD_N"/>
    <property type="match status" value="1"/>
</dbReference>
<evidence type="ECO:0000313" key="3">
    <source>
        <dbReference type="Proteomes" id="UP000646478"/>
    </source>
</evidence>
<reference evidence="2" key="1">
    <citation type="journal article" date="2014" name="Int. J. Syst. Evol. Microbiol.">
        <title>Complete genome sequence of Corynebacterium casei LMG S-19264T (=DSM 44701T), isolated from a smear-ripened cheese.</title>
        <authorList>
            <consortium name="US DOE Joint Genome Institute (JGI-PGF)"/>
            <person name="Walter F."/>
            <person name="Albersmeier A."/>
            <person name="Kalinowski J."/>
            <person name="Ruckert C."/>
        </authorList>
    </citation>
    <scope>NUCLEOTIDE SEQUENCE</scope>
    <source>
        <strain evidence="2">CGMCC 1.15082</strain>
    </source>
</reference>
<reference evidence="2" key="2">
    <citation type="submission" date="2020-09" db="EMBL/GenBank/DDBJ databases">
        <authorList>
            <person name="Sun Q."/>
            <person name="Zhou Y."/>
        </authorList>
    </citation>
    <scope>NUCLEOTIDE SEQUENCE</scope>
    <source>
        <strain evidence="2">CGMCC 1.15082</strain>
    </source>
</reference>
<evidence type="ECO:0000259" key="1">
    <source>
        <dbReference type="Pfam" id="PF11412"/>
    </source>
</evidence>
<dbReference type="AlphaFoldDB" id="A0A916SNM3"/>
<comment type="caution">
    <text evidence="2">The sequence shown here is derived from an EMBL/GenBank/DDBJ whole genome shotgun (WGS) entry which is preliminary data.</text>
</comment>
<keyword evidence="3" id="KW-1185">Reference proteome</keyword>
<proteinExistence type="predicted"/>
<dbReference type="Proteomes" id="UP000646478">
    <property type="component" value="Unassembled WGS sequence"/>
</dbReference>
<dbReference type="InterPro" id="IPR028250">
    <property type="entry name" value="DsbDN"/>
</dbReference>
<gene>
    <name evidence="2" type="ORF">GCM10011491_39910</name>
</gene>